<evidence type="ECO:0000313" key="1">
    <source>
        <dbReference type="EMBL" id="OWT43548.1"/>
    </source>
</evidence>
<dbReference type="KEGG" id="pchm:VFPPC_18725"/>
<reference evidence="1 2" key="1">
    <citation type="journal article" date="2016" name="PLoS Pathog.">
        <title>Biosynthesis of antibiotic leucinostatins in bio-control fungus Purpureocillium lilacinum and their inhibition on phytophthora revealed by genome mining.</title>
        <authorList>
            <person name="Wang G."/>
            <person name="Liu Z."/>
            <person name="Lin R."/>
            <person name="Li E."/>
            <person name="Mao Z."/>
            <person name="Ling J."/>
            <person name="Yang Y."/>
            <person name="Yin W.B."/>
            <person name="Xie B."/>
        </authorList>
    </citation>
    <scope>NUCLEOTIDE SEQUENCE [LARGE SCALE GENOMIC DNA]</scope>
    <source>
        <strain evidence="1">170</strain>
    </source>
</reference>
<dbReference type="RefSeq" id="XP_022285962.1">
    <property type="nucleotide sequence ID" value="XM_022430294.1"/>
</dbReference>
<keyword evidence="2" id="KW-1185">Reference proteome</keyword>
<dbReference type="EMBL" id="LSBJ02000001">
    <property type="protein sequence ID" value="OWT43548.1"/>
    <property type="molecule type" value="Genomic_DNA"/>
</dbReference>
<dbReference type="AlphaFoldDB" id="A0A219AS05"/>
<gene>
    <name evidence="1" type="ORF">VFPPC_18725</name>
</gene>
<comment type="caution">
    <text evidence="1">The sequence shown here is derived from an EMBL/GenBank/DDBJ whole genome shotgun (WGS) entry which is preliminary data.</text>
</comment>
<sequence length="57" mass="6270">MVGLVVILEMLVSSRQVQCLDENIISLRLMAFVGSQVLCGPLFAGYRVGLLTWSLDN</sequence>
<name>A0A219AS05_METCM</name>
<accession>A0A219AS05</accession>
<protein>
    <submittedName>
        <fullName evidence="1">Uncharacterized protein</fullName>
    </submittedName>
</protein>
<dbReference type="GeneID" id="33937413"/>
<evidence type="ECO:0000313" key="2">
    <source>
        <dbReference type="Proteomes" id="UP000078397"/>
    </source>
</evidence>
<organism evidence="1 2">
    <name type="scientific">Pochonia chlamydosporia 170</name>
    <dbReference type="NCBI Taxonomy" id="1380566"/>
    <lineage>
        <taxon>Eukaryota</taxon>
        <taxon>Fungi</taxon>
        <taxon>Dikarya</taxon>
        <taxon>Ascomycota</taxon>
        <taxon>Pezizomycotina</taxon>
        <taxon>Sordariomycetes</taxon>
        <taxon>Hypocreomycetidae</taxon>
        <taxon>Hypocreales</taxon>
        <taxon>Clavicipitaceae</taxon>
        <taxon>Pochonia</taxon>
    </lineage>
</organism>
<dbReference type="Proteomes" id="UP000078397">
    <property type="component" value="Unassembled WGS sequence"/>
</dbReference>
<proteinExistence type="predicted"/>